<sequence>MPDCDSITPFVPPEEELVLPPEDDELLDELVLPPEELLLEELLEEEDELELEELPPFAGGIVSLELPPPHAVSSADKATAASGINCLFNMKTPQKPKGHLITRASHPAPGSELVRAASRFTLQHSFFFPKPKKPRKRGNKWQRYIL</sequence>
<dbReference type="EMBL" id="CP118605">
    <property type="protein sequence ID" value="WGL15784.1"/>
    <property type="molecule type" value="Genomic_DNA"/>
</dbReference>
<dbReference type="RefSeq" id="WP_280318880.1">
    <property type="nucleotide sequence ID" value="NZ_CP118605.1"/>
</dbReference>
<name>A0ABY8NBJ8_9GAMM</name>
<reference evidence="1 2" key="1">
    <citation type="submission" date="2023-02" db="EMBL/GenBank/DDBJ databases">
        <title>Description and genomic characterization of Microbulbifer bruguierae sp. nov., isolated from the sediment of mangrove plant Bruguiera sexangula.</title>
        <authorList>
            <person name="Long M."/>
        </authorList>
    </citation>
    <scope>NUCLEOTIDE SEQUENCE [LARGE SCALE GENOMIC DNA]</scope>
    <source>
        <strain evidence="1 2">H12</strain>
    </source>
</reference>
<organism evidence="1 2">
    <name type="scientific">Microbulbifer bruguierae</name>
    <dbReference type="NCBI Taxonomy" id="3029061"/>
    <lineage>
        <taxon>Bacteria</taxon>
        <taxon>Pseudomonadati</taxon>
        <taxon>Pseudomonadota</taxon>
        <taxon>Gammaproteobacteria</taxon>
        <taxon>Cellvibrionales</taxon>
        <taxon>Microbulbiferaceae</taxon>
        <taxon>Microbulbifer</taxon>
    </lineage>
</organism>
<proteinExistence type="predicted"/>
<keyword evidence="2" id="KW-1185">Reference proteome</keyword>
<protein>
    <submittedName>
        <fullName evidence="1">Uncharacterized protein</fullName>
    </submittedName>
</protein>
<evidence type="ECO:0000313" key="1">
    <source>
        <dbReference type="EMBL" id="WGL15784.1"/>
    </source>
</evidence>
<accession>A0ABY8NBJ8</accession>
<dbReference type="Proteomes" id="UP001236500">
    <property type="component" value="Chromosome"/>
</dbReference>
<gene>
    <name evidence="1" type="ORF">PVT68_13510</name>
</gene>
<evidence type="ECO:0000313" key="2">
    <source>
        <dbReference type="Proteomes" id="UP001236500"/>
    </source>
</evidence>